<evidence type="ECO:0000313" key="7">
    <source>
        <dbReference type="RefSeq" id="XP_039140684.1"/>
    </source>
</evidence>
<keyword evidence="5" id="KW-1185">Reference proteome</keyword>
<organism evidence="5 6">
    <name type="scientific">Dioscorea cayennensis subsp. rotundata</name>
    <name type="common">White Guinea yam</name>
    <name type="synonym">Dioscorea rotundata</name>
    <dbReference type="NCBI Taxonomy" id="55577"/>
    <lineage>
        <taxon>Eukaryota</taxon>
        <taxon>Viridiplantae</taxon>
        <taxon>Streptophyta</taxon>
        <taxon>Embryophyta</taxon>
        <taxon>Tracheophyta</taxon>
        <taxon>Spermatophyta</taxon>
        <taxon>Magnoliopsida</taxon>
        <taxon>Liliopsida</taxon>
        <taxon>Dioscoreales</taxon>
        <taxon>Dioscoreaceae</taxon>
        <taxon>Dioscorea</taxon>
    </lineage>
</organism>
<evidence type="ECO:0000256" key="2">
    <source>
        <dbReference type="ARBA" id="ARBA00023186"/>
    </source>
</evidence>
<dbReference type="FunFam" id="3.40.50.10900:FF:000004">
    <property type="entry name" value="Proteasome assembly chaperone 2"/>
    <property type="match status" value="1"/>
</dbReference>
<dbReference type="PANTHER" id="PTHR12970">
    <property type="entry name" value="PROTEASOME ASSEMBLY CHAPERONE 2"/>
    <property type="match status" value="1"/>
</dbReference>
<proteinExistence type="inferred from homology"/>
<dbReference type="RefSeq" id="XP_039140683.1">
    <property type="nucleotide sequence ID" value="XM_039284749.1"/>
</dbReference>
<gene>
    <name evidence="6 7" type="primary">LOC120277894</name>
</gene>
<keyword evidence="2 4" id="KW-0143">Chaperone</keyword>
<dbReference type="GeneID" id="120277894"/>
<dbReference type="GO" id="GO:0043248">
    <property type="term" value="P:proteasome assembly"/>
    <property type="evidence" value="ECO:0007669"/>
    <property type="project" value="TreeGrafter"/>
</dbReference>
<accession>A0AB40CNN5</accession>
<evidence type="ECO:0000256" key="3">
    <source>
        <dbReference type="ARBA" id="ARBA00025745"/>
    </source>
</evidence>
<evidence type="ECO:0000256" key="4">
    <source>
        <dbReference type="PIRNR" id="PIRNR010044"/>
    </source>
</evidence>
<dbReference type="Gene3D" id="3.40.50.10900">
    <property type="entry name" value="PAC-like subunit"/>
    <property type="match status" value="2"/>
</dbReference>
<protein>
    <recommendedName>
        <fullName evidence="1 4">Proteasome assembly chaperone 2</fullName>
    </recommendedName>
</protein>
<keyword evidence="6 7" id="KW-0647">Proteasome</keyword>
<dbReference type="GO" id="GO:0000502">
    <property type="term" value="C:proteasome complex"/>
    <property type="evidence" value="ECO:0007669"/>
    <property type="project" value="UniProtKB-KW"/>
</dbReference>
<dbReference type="InterPro" id="IPR016562">
    <property type="entry name" value="Proteasome_assmbl_chp_2_euk"/>
</dbReference>
<dbReference type="GO" id="GO:0005634">
    <property type="term" value="C:nucleus"/>
    <property type="evidence" value="ECO:0007669"/>
    <property type="project" value="TreeGrafter"/>
</dbReference>
<evidence type="ECO:0000313" key="6">
    <source>
        <dbReference type="RefSeq" id="XP_039140683.1"/>
    </source>
</evidence>
<comment type="function">
    <text evidence="4">Chaperone protein which promotes assembly of the 20S proteasome as part of a heterodimer with PSMG1.</text>
</comment>
<dbReference type="Pfam" id="PF09754">
    <property type="entry name" value="PAC2"/>
    <property type="match status" value="1"/>
</dbReference>
<sequence length="282" mass="30559">MEFAAVDEGEPFSPECPTLLLPALSIGNVGQLAIDLLISSTGARRVGYLDEPSVLPCAGNDAYGPVPVGDLALPLEAYASSSHAISLIQQRSPVVKGMMVEFAKNLTNFISISGKKHVIVLSSLSSGRKKQIDPPGDLQIYYISSSNADGTDADCQRLGLKKLEEYDPCQRRWVHLKHLAEGNPVNEEMLSYEDELFDDDYYPGLPFAAIFSCCKAKGLKVTCLLCYCSEGDNISDSIQLADAACKLLGVNSNNFHGNQQGGWVMPLSWKTVYGPPADMTLF</sequence>
<dbReference type="RefSeq" id="XP_039140684.1">
    <property type="nucleotide sequence ID" value="XM_039284750.1"/>
</dbReference>
<dbReference type="Proteomes" id="UP001515500">
    <property type="component" value="Chromosome 15"/>
</dbReference>
<dbReference type="PIRSF" id="PIRSF010044">
    <property type="entry name" value="UCP010044"/>
    <property type="match status" value="1"/>
</dbReference>
<comment type="similarity">
    <text evidence="3 4">Belongs to the PSMG2 family.</text>
</comment>
<dbReference type="PANTHER" id="PTHR12970:SF1">
    <property type="entry name" value="PROTEASOME ASSEMBLY CHAPERONE 2"/>
    <property type="match status" value="1"/>
</dbReference>
<evidence type="ECO:0000256" key="1">
    <source>
        <dbReference type="ARBA" id="ARBA00019186"/>
    </source>
</evidence>
<reference evidence="6 7" key="1">
    <citation type="submission" date="2025-04" db="UniProtKB">
        <authorList>
            <consortium name="RefSeq"/>
        </authorList>
    </citation>
    <scope>IDENTIFICATION</scope>
</reference>
<dbReference type="GO" id="GO:0005829">
    <property type="term" value="C:cytosol"/>
    <property type="evidence" value="ECO:0007669"/>
    <property type="project" value="TreeGrafter"/>
</dbReference>
<evidence type="ECO:0000313" key="5">
    <source>
        <dbReference type="Proteomes" id="UP001515500"/>
    </source>
</evidence>
<name>A0AB40CNN5_DIOCR</name>
<dbReference type="InterPro" id="IPR038389">
    <property type="entry name" value="PSMG2_sf"/>
</dbReference>
<dbReference type="AlphaFoldDB" id="A0AB40CNN5"/>
<dbReference type="FunFam" id="3.40.50.10900:FF:000005">
    <property type="entry name" value="Proteasome assembly chaperone 2"/>
    <property type="match status" value="1"/>
</dbReference>
<dbReference type="InterPro" id="IPR019151">
    <property type="entry name" value="Proteasome_assmbl_chaperone_2"/>
</dbReference>
<comment type="subunit">
    <text evidence="4">Forms a heterodimer with PSMG1.</text>
</comment>